<keyword evidence="11" id="KW-0694">RNA-binding</keyword>
<name>A0A816K5L2_9BILA</name>
<dbReference type="PROSITE" id="PS50102">
    <property type="entry name" value="RRM"/>
    <property type="match status" value="2"/>
</dbReference>
<dbReference type="GO" id="GO:0008270">
    <property type="term" value="F:zinc ion binding"/>
    <property type="evidence" value="ECO:0007669"/>
    <property type="project" value="UniProtKB-KW"/>
</dbReference>
<keyword evidence="3" id="KW-0479">Metal-binding</keyword>
<comment type="similarity">
    <text evidence="2">Belongs to the nuclear hormone receptor family.</text>
</comment>
<dbReference type="CDD" id="cd06916">
    <property type="entry name" value="NR_DBD_like"/>
    <property type="match status" value="1"/>
</dbReference>
<evidence type="ECO:0000313" key="17">
    <source>
        <dbReference type="Proteomes" id="UP000663824"/>
    </source>
</evidence>
<dbReference type="GO" id="GO:0003723">
    <property type="term" value="F:RNA binding"/>
    <property type="evidence" value="ECO:0007669"/>
    <property type="project" value="UniProtKB-UniRule"/>
</dbReference>
<feature type="compositionally biased region" description="Low complexity" evidence="12">
    <location>
        <begin position="318"/>
        <end position="327"/>
    </location>
</feature>
<evidence type="ECO:0000256" key="10">
    <source>
        <dbReference type="ARBA" id="ARBA00023242"/>
    </source>
</evidence>
<dbReference type="GO" id="GO:0000978">
    <property type="term" value="F:RNA polymerase II cis-regulatory region sequence-specific DNA binding"/>
    <property type="evidence" value="ECO:0007669"/>
    <property type="project" value="TreeGrafter"/>
</dbReference>
<dbReference type="SMART" id="SM00430">
    <property type="entry name" value="HOLI"/>
    <property type="match status" value="1"/>
</dbReference>
<dbReference type="Proteomes" id="UP000663824">
    <property type="component" value="Unassembled WGS sequence"/>
</dbReference>
<evidence type="ECO:0000256" key="12">
    <source>
        <dbReference type="SAM" id="MobiDB-lite"/>
    </source>
</evidence>
<dbReference type="SUPFAM" id="SSF57716">
    <property type="entry name" value="Glucocorticoid receptor-like (DNA-binding domain)"/>
    <property type="match status" value="1"/>
</dbReference>
<dbReference type="AlphaFoldDB" id="A0A816K5L2"/>
<dbReference type="Pfam" id="PF00105">
    <property type="entry name" value="zf-C4"/>
    <property type="match status" value="1"/>
</dbReference>
<dbReference type="FunFam" id="3.30.50.10:FF:000030">
    <property type="entry name" value="Nuclear Hormone Receptor family"/>
    <property type="match status" value="1"/>
</dbReference>
<keyword evidence="8" id="KW-0804">Transcription</keyword>
<feature type="domain" description="NR LBD" evidence="15">
    <location>
        <begin position="395"/>
        <end position="637"/>
    </location>
</feature>
<feature type="compositionally biased region" description="Basic residues" evidence="12">
    <location>
        <begin position="964"/>
        <end position="978"/>
    </location>
</feature>
<dbReference type="SUPFAM" id="SSF54928">
    <property type="entry name" value="RNA-binding domain, RBD"/>
    <property type="match status" value="2"/>
</dbReference>
<comment type="caution">
    <text evidence="16">The sequence shown here is derived from an EMBL/GenBank/DDBJ whole genome shotgun (WGS) entry which is preliminary data.</text>
</comment>
<dbReference type="PRINTS" id="PR00047">
    <property type="entry name" value="STROIDFINGER"/>
</dbReference>
<dbReference type="GO" id="GO:0004879">
    <property type="term" value="F:nuclear receptor activity"/>
    <property type="evidence" value="ECO:0007669"/>
    <property type="project" value="TreeGrafter"/>
</dbReference>
<organism evidence="16 17">
    <name type="scientific">Rotaria magnacalcarata</name>
    <dbReference type="NCBI Taxonomy" id="392030"/>
    <lineage>
        <taxon>Eukaryota</taxon>
        <taxon>Metazoa</taxon>
        <taxon>Spiralia</taxon>
        <taxon>Gnathifera</taxon>
        <taxon>Rotifera</taxon>
        <taxon>Eurotatoria</taxon>
        <taxon>Bdelloidea</taxon>
        <taxon>Philodinida</taxon>
        <taxon>Philodinidae</taxon>
        <taxon>Rotaria</taxon>
    </lineage>
</organism>
<dbReference type="InterPro" id="IPR000504">
    <property type="entry name" value="RRM_dom"/>
</dbReference>
<protein>
    <submittedName>
        <fullName evidence="16">Uncharacterized protein</fullName>
    </submittedName>
</protein>
<evidence type="ECO:0000256" key="7">
    <source>
        <dbReference type="ARBA" id="ARBA00023125"/>
    </source>
</evidence>
<keyword evidence="4" id="KW-0863">Zinc-finger</keyword>
<dbReference type="EMBL" id="CAJNRE010000043">
    <property type="protein sequence ID" value="CAF1909677.1"/>
    <property type="molecule type" value="Genomic_DNA"/>
</dbReference>
<dbReference type="SUPFAM" id="SSF48508">
    <property type="entry name" value="Nuclear receptor ligand-binding domain"/>
    <property type="match status" value="1"/>
</dbReference>
<evidence type="ECO:0000259" key="13">
    <source>
        <dbReference type="PROSITE" id="PS50102"/>
    </source>
</evidence>
<feature type="compositionally biased region" description="Polar residues" evidence="12">
    <location>
        <begin position="113"/>
        <end position="123"/>
    </location>
</feature>
<dbReference type="InterPro" id="IPR001628">
    <property type="entry name" value="Znf_hrmn_rcpt"/>
</dbReference>
<dbReference type="InterPro" id="IPR035979">
    <property type="entry name" value="RBD_domain_sf"/>
</dbReference>
<dbReference type="Gene3D" id="3.30.70.330">
    <property type="match status" value="3"/>
</dbReference>
<feature type="domain" description="Nuclear receptor" evidence="14">
    <location>
        <begin position="158"/>
        <end position="233"/>
    </location>
</feature>
<evidence type="ECO:0000259" key="15">
    <source>
        <dbReference type="PROSITE" id="PS51843"/>
    </source>
</evidence>
<comment type="subcellular location">
    <subcellularLocation>
        <location evidence="1">Nucleus</location>
    </subcellularLocation>
</comment>
<feature type="region of interest" description="Disordered" evidence="12">
    <location>
        <begin position="1064"/>
        <end position="1101"/>
    </location>
</feature>
<dbReference type="SMART" id="SM00399">
    <property type="entry name" value="ZnF_C4"/>
    <property type="match status" value="1"/>
</dbReference>
<evidence type="ECO:0000256" key="5">
    <source>
        <dbReference type="ARBA" id="ARBA00022833"/>
    </source>
</evidence>
<feature type="compositionally biased region" description="Low complexity" evidence="12">
    <location>
        <begin position="1078"/>
        <end position="1087"/>
    </location>
</feature>
<dbReference type="PROSITE" id="PS51030">
    <property type="entry name" value="NUCLEAR_REC_DBD_2"/>
    <property type="match status" value="1"/>
</dbReference>
<feature type="region of interest" description="Disordered" evidence="12">
    <location>
        <begin position="71"/>
        <end position="92"/>
    </location>
</feature>
<evidence type="ECO:0000256" key="1">
    <source>
        <dbReference type="ARBA" id="ARBA00004123"/>
    </source>
</evidence>
<keyword evidence="10" id="KW-0539">Nucleus</keyword>
<evidence type="ECO:0000256" key="9">
    <source>
        <dbReference type="ARBA" id="ARBA00023170"/>
    </source>
</evidence>
<dbReference type="PANTHER" id="PTHR45805:SF2">
    <property type="entry name" value="NUCLEAR HORMONE RECEPTOR HR3-RELATED"/>
    <property type="match status" value="1"/>
</dbReference>
<evidence type="ECO:0000256" key="11">
    <source>
        <dbReference type="PROSITE-ProRule" id="PRU00176"/>
    </source>
</evidence>
<evidence type="ECO:0000313" key="16">
    <source>
        <dbReference type="EMBL" id="CAF1909677.1"/>
    </source>
</evidence>
<evidence type="ECO:0000256" key="3">
    <source>
        <dbReference type="ARBA" id="ARBA00022723"/>
    </source>
</evidence>
<feature type="domain" description="RRM" evidence="13">
    <location>
        <begin position="984"/>
        <end position="1061"/>
    </location>
</feature>
<keyword evidence="9" id="KW-0675">Receptor</keyword>
<feature type="region of interest" description="Disordered" evidence="12">
    <location>
        <begin position="283"/>
        <end position="327"/>
    </location>
</feature>
<feature type="domain" description="RRM" evidence="13">
    <location>
        <begin position="793"/>
        <end position="871"/>
    </location>
</feature>
<accession>A0A816K5L2</accession>
<dbReference type="GO" id="GO:0005634">
    <property type="term" value="C:nucleus"/>
    <property type="evidence" value="ECO:0007669"/>
    <property type="project" value="UniProtKB-SubCell"/>
</dbReference>
<dbReference type="Pfam" id="PF00104">
    <property type="entry name" value="Hormone_recep"/>
    <property type="match status" value="1"/>
</dbReference>
<keyword evidence="5" id="KW-0862">Zinc</keyword>
<evidence type="ECO:0000256" key="4">
    <source>
        <dbReference type="ARBA" id="ARBA00022771"/>
    </source>
</evidence>
<dbReference type="InterPro" id="IPR035500">
    <property type="entry name" value="NHR-like_dom_sf"/>
</dbReference>
<proteinExistence type="inferred from homology"/>
<dbReference type="Gene3D" id="3.30.50.10">
    <property type="entry name" value="Erythroid Transcription Factor GATA-1, subunit A"/>
    <property type="match status" value="1"/>
</dbReference>
<evidence type="ECO:0000259" key="14">
    <source>
        <dbReference type="PROSITE" id="PS51030"/>
    </source>
</evidence>
<dbReference type="PANTHER" id="PTHR45805">
    <property type="entry name" value="NUCLEAR HORMONE RECEPTOR HR3-RELATED"/>
    <property type="match status" value="1"/>
</dbReference>
<dbReference type="InterPro" id="IPR012677">
    <property type="entry name" value="Nucleotide-bd_a/b_plait_sf"/>
</dbReference>
<feature type="compositionally biased region" description="Low complexity" evidence="12">
    <location>
        <begin position="82"/>
        <end position="92"/>
    </location>
</feature>
<evidence type="ECO:0000256" key="2">
    <source>
        <dbReference type="ARBA" id="ARBA00005993"/>
    </source>
</evidence>
<evidence type="ECO:0000256" key="6">
    <source>
        <dbReference type="ARBA" id="ARBA00023015"/>
    </source>
</evidence>
<feature type="compositionally biased region" description="Low complexity" evidence="12">
    <location>
        <begin position="941"/>
        <end position="963"/>
    </location>
</feature>
<feature type="region of interest" description="Disordered" evidence="12">
    <location>
        <begin position="882"/>
        <end position="983"/>
    </location>
</feature>
<dbReference type="Gene3D" id="1.10.565.10">
    <property type="entry name" value="Retinoid X Receptor"/>
    <property type="match status" value="1"/>
</dbReference>
<dbReference type="InterPro" id="IPR013088">
    <property type="entry name" value="Znf_NHR/GATA"/>
</dbReference>
<dbReference type="Pfam" id="PF00076">
    <property type="entry name" value="RRM_1"/>
    <property type="match status" value="2"/>
</dbReference>
<dbReference type="InterPro" id="IPR001723">
    <property type="entry name" value="Nuclear_hrmn_rcpt"/>
</dbReference>
<dbReference type="InterPro" id="IPR000536">
    <property type="entry name" value="Nucl_hrmn_rcpt_lig-bd"/>
</dbReference>
<feature type="compositionally biased region" description="Basic and acidic residues" evidence="12">
    <location>
        <begin position="295"/>
        <end position="310"/>
    </location>
</feature>
<dbReference type="CDD" id="cd12254">
    <property type="entry name" value="RRM_hnRNPH_ESRPs_RBM12_like"/>
    <property type="match status" value="1"/>
</dbReference>
<gene>
    <name evidence="16" type="ORF">MBJ925_LOCUS696</name>
</gene>
<dbReference type="PROSITE" id="PS51843">
    <property type="entry name" value="NR_LBD"/>
    <property type="match status" value="1"/>
</dbReference>
<reference evidence="16" key="1">
    <citation type="submission" date="2021-02" db="EMBL/GenBank/DDBJ databases">
        <authorList>
            <person name="Nowell W R."/>
        </authorList>
    </citation>
    <scope>NUCLEOTIDE SEQUENCE</scope>
</reference>
<sequence length="1101" mass="127279">MIETSHSYHHPYKPKQRFTHYIKSPDTQNVCHDIATTCRNTEVDQPAPTAIIHHHHYLSQSTANLIETTHQHNGKEDFGPPSSSSSLSTTTSAVTAVENNIVPSAQLHDLTRSKSSPTTSIKTEPNFERKQFSENLNNTMASLMKTNGGKVVGSMTVNVPCLVCGDEASGFHYGVNSCEGCKGFFRRCITQGMSHRCNNTGHCEITPFSRNSCQYCRLKKCFDVGMSREASRLGRRPKRPRSDMKSIVKNEKELSPQHSLTITSSTNMSAQVSAFVRLQEIQRHQQKQSLNTNEKFIKQHTPPDERDKELSPTNRIDSVSSTTSNILSSPYRAPSVTIETPNSSTSLSSFPDCLFQHRQPLSSTLMPEIHREIARKISSMLLYQEKLLTDIEAKEMDHIAQVIISAHLQFCVCTFEKIQMKIEENPPIWADSVSDDLNCDPALVWANWQLSFPFESILRTFKYYTFFQQISQDDQICLFRHGAFETILVSWFTLFDAEQKLMLTPDFSAYMDRDFIKTIKTLGVIMLEIFDLGMKASHLRWTDSDIALFNALLLMNPERSDLCDKQIVSQIEAKLMQVLYRHLRCHHPNEPNMFLDILQLIPSIQEVNQIHLNAVQYIKRHEPQIFNSLPDVHRETFFYLFGIGFCVFRSIRSNIMSQERDESVDRSKSRSPSRHDFLVKLHERDESVDRSKSRSPSRHDFLVKLHGLSHSSNRDDIKKFLNPCRIDALHLFDNNGISSSDCFVDLESETDVKDALKKTGQYLDRKYIEVFRATIYEFNFHVKHKGLVSWREPVIRVSGLPFACTMADVQNFFENTEIAKNGIYITRDMADKALGDGFVAFVTMDNAYKAMDMHNHKHIQHRYIELFPSTYDEAKRRIMSDARSNARQFVGEDEEEENKKNINNNNNNTKRNDRSRSRQRSRSRSRSQDHRQREIKRHHSPVVPSPVRSHVSSKSGNQRSLNSSRHRSRSRSVTRRSSSKNVEHLVKIRGMPYTIVEDDIRKFFPETCQPSRIEILQDRRMKRPNGNAYLYYNTLDEVNEALKYDRKYMGSRYVEIYFDSPRYSSLSNRRKKPDSISRRSSCSPPKSKYNRYSRSRSDSMN</sequence>
<keyword evidence="6" id="KW-0805">Transcription regulation</keyword>
<evidence type="ECO:0000256" key="8">
    <source>
        <dbReference type="ARBA" id="ARBA00023163"/>
    </source>
</evidence>
<dbReference type="PROSITE" id="PS00031">
    <property type="entry name" value="NUCLEAR_REC_DBD_1"/>
    <property type="match status" value="1"/>
</dbReference>
<dbReference type="SMART" id="SM00360">
    <property type="entry name" value="RRM"/>
    <property type="match status" value="3"/>
</dbReference>
<keyword evidence="7" id="KW-0238">DNA-binding</keyword>
<feature type="region of interest" description="Disordered" evidence="12">
    <location>
        <begin position="104"/>
        <end position="128"/>
    </location>
</feature>
<dbReference type="PRINTS" id="PR00398">
    <property type="entry name" value="STRDHORMONER"/>
</dbReference>